<name>A0A9W4SS01_9GLOM</name>
<dbReference type="OrthoDB" id="2376977at2759"/>
<proteinExistence type="predicted"/>
<keyword evidence="2" id="KW-1185">Reference proteome</keyword>
<protein>
    <submittedName>
        <fullName evidence="1">5374_t:CDS:1</fullName>
    </submittedName>
</protein>
<comment type="caution">
    <text evidence="1">The sequence shown here is derived from an EMBL/GenBank/DDBJ whole genome shotgun (WGS) entry which is preliminary data.</text>
</comment>
<dbReference type="AlphaFoldDB" id="A0A9W4SS01"/>
<accession>A0A9W4SS01</accession>
<dbReference type="Proteomes" id="UP001153678">
    <property type="component" value="Unassembled WGS sequence"/>
</dbReference>
<gene>
    <name evidence="1" type="ORF">FWILDA_LOCUS9760</name>
</gene>
<evidence type="ECO:0000313" key="2">
    <source>
        <dbReference type="Proteomes" id="UP001153678"/>
    </source>
</evidence>
<organism evidence="1 2">
    <name type="scientific">Funneliformis geosporum</name>
    <dbReference type="NCBI Taxonomy" id="1117311"/>
    <lineage>
        <taxon>Eukaryota</taxon>
        <taxon>Fungi</taxon>
        <taxon>Fungi incertae sedis</taxon>
        <taxon>Mucoromycota</taxon>
        <taxon>Glomeromycotina</taxon>
        <taxon>Glomeromycetes</taxon>
        <taxon>Glomerales</taxon>
        <taxon>Glomeraceae</taxon>
        <taxon>Funneliformis</taxon>
    </lineage>
</organism>
<reference evidence="1" key="1">
    <citation type="submission" date="2022-08" db="EMBL/GenBank/DDBJ databases">
        <authorList>
            <person name="Kallberg Y."/>
            <person name="Tangrot J."/>
            <person name="Rosling A."/>
        </authorList>
    </citation>
    <scope>NUCLEOTIDE SEQUENCE</scope>
    <source>
        <strain evidence="1">Wild A</strain>
    </source>
</reference>
<evidence type="ECO:0000313" key="1">
    <source>
        <dbReference type="EMBL" id="CAI2180797.1"/>
    </source>
</evidence>
<dbReference type="EMBL" id="CAMKVN010002373">
    <property type="protein sequence ID" value="CAI2180797.1"/>
    <property type="molecule type" value="Genomic_DNA"/>
</dbReference>
<sequence>MRKRLKNTKYHHGGYIKSGKDRSILLTDSPSIAHSTDAPDTPDTLRITDTLHRFNNLHTFFTNITDRAHSVHSTDASDTLHTTHSINILRYMRSDATKLSSADYEDIMQYRDMISKPLDQLRKKFHVSTSRLYQIWRGQEVGRVEWNYSAVPLSYPSTNVIDKQDVPESIGNPNEELRIVCRLLYYNIPGFCPNAKELQKKCQDEGFRSFQLRDVAKWLGNSLEIWIAIKDIYEDPSNPLTWPKLLMTDGDASFRGAFLRGMQQYNIPIRVVDLYSFESLAFIKAFKKRMAVLTYKVQYAIEGRLTDGERSRIFKRILKKNDERRCRYIFEDLLGKKFPSCRPNFLDGMQLDGYNEELRLGFEFHGRQHYTLNSMFHRKGQIDLDEQKMRDQKKRDICKDQDICLIEVPYTCDLFPYIKHTLIEKGFLSEAKRSQKDQPNT</sequence>